<keyword evidence="3" id="KW-1185">Reference proteome</keyword>
<dbReference type="EMBL" id="JBANMG010000002">
    <property type="protein sequence ID" value="KAK6956627.1"/>
    <property type="molecule type" value="Genomic_DNA"/>
</dbReference>
<evidence type="ECO:0000256" key="1">
    <source>
        <dbReference type="SAM" id="MobiDB-lite"/>
    </source>
</evidence>
<evidence type="ECO:0000313" key="3">
    <source>
        <dbReference type="Proteomes" id="UP001369815"/>
    </source>
</evidence>
<feature type="compositionally biased region" description="Acidic residues" evidence="1">
    <location>
        <begin position="221"/>
        <end position="235"/>
    </location>
</feature>
<organism evidence="2 3">
    <name type="scientific">Daldinia eschscholtzii</name>
    <dbReference type="NCBI Taxonomy" id="292717"/>
    <lineage>
        <taxon>Eukaryota</taxon>
        <taxon>Fungi</taxon>
        <taxon>Dikarya</taxon>
        <taxon>Ascomycota</taxon>
        <taxon>Pezizomycotina</taxon>
        <taxon>Sordariomycetes</taxon>
        <taxon>Xylariomycetidae</taxon>
        <taxon>Xylariales</taxon>
        <taxon>Hypoxylaceae</taxon>
        <taxon>Daldinia</taxon>
    </lineage>
</organism>
<dbReference type="AlphaFoldDB" id="A0AAX6MW44"/>
<reference evidence="2 3" key="1">
    <citation type="journal article" date="2024" name="Front Chem Biol">
        <title>Unveiling the potential of Daldinia eschscholtzii MFLUCC 19-0629 through bioactivity and bioinformatics studies for enhanced sustainable agriculture production.</title>
        <authorList>
            <person name="Brooks S."/>
            <person name="Weaver J.A."/>
            <person name="Klomchit A."/>
            <person name="Alharthi S.A."/>
            <person name="Onlamun T."/>
            <person name="Nurani R."/>
            <person name="Vong T.K."/>
            <person name="Alberti F."/>
            <person name="Greco C."/>
        </authorList>
    </citation>
    <scope>NUCLEOTIDE SEQUENCE [LARGE SCALE GENOMIC DNA]</scope>
    <source>
        <strain evidence="2">MFLUCC 19-0629</strain>
    </source>
</reference>
<comment type="caution">
    <text evidence="2">The sequence shown here is derived from an EMBL/GenBank/DDBJ whole genome shotgun (WGS) entry which is preliminary data.</text>
</comment>
<feature type="compositionally biased region" description="Basic and acidic residues" evidence="1">
    <location>
        <begin position="185"/>
        <end position="195"/>
    </location>
</feature>
<protein>
    <submittedName>
        <fullName evidence="2">Uncharacterized protein</fullName>
    </submittedName>
</protein>
<name>A0AAX6MW44_9PEZI</name>
<accession>A0AAX6MW44</accession>
<sequence>MMDVNRVHVQVIQFRKKIRKWAIIQNSIKEDVSAFNKGGPEAKDSFEERRQYYLDILGISVRELRDAMNTTEIELPPEEIFVEDITRRVRPLTKRYLSRLVRLNQITKCDMQCILDGGYSSVEAFFEDVYNNVNTYGTKKKETSSGGTQTTSSIEIYDEDGFLAKQEGADQDDDKQEDSKDDDTDPQKKTTEKELATLPLGSGDLVPPVKLEASTTVLEDVGSDTEAEASSEEPESNPSKPDLPSEEDTSSSGSESSDSDSLDGSSFMDCPVTGKDIATSDTESTNSDDSDASTLFEDCADDDANTPGEESTSQAFLPALPKTDAHANGDPDDNVPEAVVGEGLLDTWLPTHNMFYWQYEVIYAAILTAFRFRETFQSARDAYKVDPFADYE</sequence>
<gene>
    <name evidence="2" type="ORF">Daesc_001906</name>
</gene>
<feature type="compositionally biased region" description="Acidic residues" evidence="1">
    <location>
        <begin position="169"/>
        <end position="184"/>
    </location>
</feature>
<dbReference type="Proteomes" id="UP001369815">
    <property type="component" value="Unassembled WGS sequence"/>
</dbReference>
<evidence type="ECO:0000313" key="2">
    <source>
        <dbReference type="EMBL" id="KAK6956627.1"/>
    </source>
</evidence>
<feature type="region of interest" description="Disordered" evidence="1">
    <location>
        <begin position="168"/>
        <end position="335"/>
    </location>
</feature>
<proteinExistence type="predicted"/>